<sequence length="333" mass="38313">MQINNPRQTKLTPAAKSTPHPNNLAYSNFNTEVQQAYPAYKNTPLNPQGLQDPYQYNPQSQYASQQQYPARQDPVSQQIQYQTQQYPVQQGYQQPIGYQQPVQQQMYAQQQQQQYPPAQYQQPQVTFSQPNGFQMSHASAYNTFQAHTTQMPLLPEPQKPQYIQPQYNIQQQTQQLLAQADLQVEAKVTYVVKLFGYPADMSLDKVIEIYRQRCDLRGDIQINSFDGLISISDSNDVENIITNTPFWVDNSTDISMWGACKPELIQEKLLVEPKTEKSFEIGFFGIIKYLVIAAIVCAWFGQFREQIGITLMMFLVFAVLTAVWAAWVFVGHR</sequence>
<feature type="compositionally biased region" description="Low complexity" evidence="1">
    <location>
        <begin position="53"/>
        <end position="80"/>
    </location>
</feature>
<evidence type="ECO:0000313" key="3">
    <source>
        <dbReference type="EMBL" id="CAL5971436.1"/>
    </source>
</evidence>
<keyword evidence="2" id="KW-0472">Membrane</keyword>
<reference evidence="3 4" key="1">
    <citation type="submission" date="2024-07" db="EMBL/GenBank/DDBJ databases">
        <authorList>
            <person name="Akdeniz Z."/>
        </authorList>
    </citation>
    <scope>NUCLEOTIDE SEQUENCE [LARGE SCALE GENOMIC DNA]</scope>
</reference>
<protein>
    <submittedName>
        <fullName evidence="3">Uncharacterized protein</fullName>
    </submittedName>
</protein>
<evidence type="ECO:0000256" key="2">
    <source>
        <dbReference type="SAM" id="Phobius"/>
    </source>
</evidence>
<comment type="caution">
    <text evidence="3">The sequence shown here is derived from an EMBL/GenBank/DDBJ whole genome shotgun (WGS) entry which is preliminary data.</text>
</comment>
<gene>
    <name evidence="3" type="ORF">HINF_LOCUS1376</name>
</gene>
<evidence type="ECO:0000313" key="4">
    <source>
        <dbReference type="Proteomes" id="UP001642409"/>
    </source>
</evidence>
<feature type="region of interest" description="Disordered" evidence="1">
    <location>
        <begin position="1"/>
        <end position="80"/>
    </location>
</feature>
<accession>A0ABP1GJN7</accession>
<proteinExistence type="predicted"/>
<keyword evidence="2" id="KW-1133">Transmembrane helix</keyword>
<name>A0ABP1GJN7_9EUKA</name>
<evidence type="ECO:0000256" key="1">
    <source>
        <dbReference type="SAM" id="MobiDB-lite"/>
    </source>
</evidence>
<dbReference type="EMBL" id="CAXDID020000002">
    <property type="protein sequence ID" value="CAL5971436.1"/>
    <property type="molecule type" value="Genomic_DNA"/>
</dbReference>
<keyword evidence="2" id="KW-0812">Transmembrane</keyword>
<feature type="transmembrane region" description="Helical" evidence="2">
    <location>
        <begin position="281"/>
        <end position="301"/>
    </location>
</feature>
<keyword evidence="4" id="KW-1185">Reference proteome</keyword>
<feature type="compositionally biased region" description="Polar residues" evidence="1">
    <location>
        <begin position="1"/>
        <end position="11"/>
    </location>
</feature>
<feature type="transmembrane region" description="Helical" evidence="2">
    <location>
        <begin position="307"/>
        <end position="330"/>
    </location>
</feature>
<organism evidence="3 4">
    <name type="scientific">Hexamita inflata</name>
    <dbReference type="NCBI Taxonomy" id="28002"/>
    <lineage>
        <taxon>Eukaryota</taxon>
        <taxon>Metamonada</taxon>
        <taxon>Diplomonadida</taxon>
        <taxon>Hexamitidae</taxon>
        <taxon>Hexamitinae</taxon>
        <taxon>Hexamita</taxon>
    </lineage>
</organism>
<dbReference type="Proteomes" id="UP001642409">
    <property type="component" value="Unassembled WGS sequence"/>
</dbReference>
<feature type="compositionally biased region" description="Polar residues" evidence="1">
    <location>
        <begin position="19"/>
        <end position="34"/>
    </location>
</feature>